<proteinExistence type="predicted"/>
<evidence type="ECO:0000313" key="2">
    <source>
        <dbReference type="Proteomes" id="UP000019487"/>
    </source>
</evidence>
<keyword evidence="2" id="KW-1185">Reference proteome</keyword>
<dbReference type="Proteomes" id="UP000019487">
    <property type="component" value="Unassembled WGS sequence"/>
</dbReference>
<protein>
    <submittedName>
        <fullName evidence="1">Uncharacterized protein</fullName>
    </submittedName>
</protein>
<reference evidence="1 2" key="1">
    <citation type="journal article" date="2014" name="Genome Announc.">
        <title>Draft genome sequence of Sclerotinia borealis, a psychrophilic plant pathogenic fungus.</title>
        <authorList>
            <person name="Mardanov A.V."/>
            <person name="Beletsky A.V."/>
            <person name="Kadnikov V.V."/>
            <person name="Ignatov A.N."/>
            <person name="Ravin N.V."/>
        </authorList>
    </citation>
    <scope>NUCLEOTIDE SEQUENCE [LARGE SCALE GENOMIC DNA]</scope>
    <source>
        <strain evidence="2">F-4157</strain>
    </source>
</reference>
<gene>
    <name evidence="1" type="ORF">SBOR_7411</name>
</gene>
<dbReference type="STRING" id="1432307.W9C612"/>
<organism evidence="1 2">
    <name type="scientific">Sclerotinia borealis (strain F-4128)</name>
    <dbReference type="NCBI Taxonomy" id="1432307"/>
    <lineage>
        <taxon>Eukaryota</taxon>
        <taxon>Fungi</taxon>
        <taxon>Dikarya</taxon>
        <taxon>Ascomycota</taxon>
        <taxon>Pezizomycotina</taxon>
        <taxon>Leotiomycetes</taxon>
        <taxon>Helotiales</taxon>
        <taxon>Sclerotiniaceae</taxon>
        <taxon>Sclerotinia</taxon>
    </lineage>
</organism>
<dbReference type="HOGENOM" id="CLU_797303_0_0_1"/>
<accession>W9C612</accession>
<comment type="caution">
    <text evidence="1">The sequence shown here is derived from an EMBL/GenBank/DDBJ whole genome shotgun (WGS) entry which is preliminary data.</text>
</comment>
<dbReference type="EMBL" id="AYSA01000406">
    <property type="protein sequence ID" value="ESZ92202.1"/>
    <property type="molecule type" value="Genomic_DNA"/>
</dbReference>
<name>W9C612_SCLBF</name>
<evidence type="ECO:0000313" key="1">
    <source>
        <dbReference type="EMBL" id="ESZ92202.1"/>
    </source>
</evidence>
<sequence length="348" mass="38481">MAQPMRQIREFACPTVPPDQPTYHLVQGDILDIPTEAIVLQLDAGLVNDQLAAPPAQNRVAWAQRIGDQAGAHIALYQGRGPLGNAWTRPFTGHGGTLGTRPVGNFPIMVIAVNLEEPPALLGPDPAAPMAAGRDNPDWRLRRAINNILCRAYNIRRDLPANDALIPAPHRWRLRAPVSIAIPLIGSKSGNIMSAVAGWYRNATLDPVDFGTPADRVATIQDVFLVVPNTRKSRPGTIESAWLKAWGRYLPADNNRPLLHPLNLRNNRAEANNLRQLQRRNRNLAGHAPAINDGRMDVPNDFARVVRGVAPEYPLNNIPWVQELVTAAWINRNYRIARGGRMTRITEE</sequence>
<dbReference type="OrthoDB" id="3470290at2759"/>
<dbReference type="AlphaFoldDB" id="W9C612"/>